<protein>
    <submittedName>
        <fullName evidence="4">NADP-dependent 3-hydroxy acid dehydrogenase</fullName>
    </submittedName>
</protein>
<dbReference type="GO" id="GO:0016616">
    <property type="term" value="F:oxidoreductase activity, acting on the CH-OH group of donors, NAD or NADP as acceptor"/>
    <property type="evidence" value="ECO:0007669"/>
    <property type="project" value="UniProtKB-ARBA"/>
</dbReference>
<dbReference type="InterPro" id="IPR020904">
    <property type="entry name" value="Sc_DH/Rdtase_CS"/>
</dbReference>
<dbReference type="SUPFAM" id="SSF51735">
    <property type="entry name" value="NAD(P)-binding Rossmann-fold domains"/>
    <property type="match status" value="1"/>
</dbReference>
<dbReference type="InterPro" id="IPR036291">
    <property type="entry name" value="NAD(P)-bd_dom_sf"/>
</dbReference>
<comment type="similarity">
    <text evidence="1 3">Belongs to the short-chain dehydrogenases/reductases (SDR) family.</text>
</comment>
<organism evidence="4 5">
    <name type="scientific">Teichococcus rhizosphaerae</name>
    <dbReference type="NCBI Taxonomy" id="1335062"/>
    <lineage>
        <taxon>Bacteria</taxon>
        <taxon>Pseudomonadati</taxon>
        <taxon>Pseudomonadota</taxon>
        <taxon>Alphaproteobacteria</taxon>
        <taxon>Acetobacterales</taxon>
        <taxon>Roseomonadaceae</taxon>
        <taxon>Roseomonas</taxon>
    </lineage>
</organism>
<dbReference type="Pfam" id="PF00106">
    <property type="entry name" value="adh_short"/>
    <property type="match status" value="1"/>
</dbReference>
<evidence type="ECO:0000256" key="2">
    <source>
        <dbReference type="ARBA" id="ARBA00023002"/>
    </source>
</evidence>
<comment type="caution">
    <text evidence="4">The sequence shown here is derived from an EMBL/GenBank/DDBJ whole genome shotgun (WGS) entry which is preliminary data.</text>
</comment>
<dbReference type="FunFam" id="3.40.50.720:FF:000047">
    <property type="entry name" value="NADP-dependent L-serine/L-allo-threonine dehydrogenase"/>
    <property type="match status" value="1"/>
</dbReference>
<dbReference type="PANTHER" id="PTHR42901">
    <property type="entry name" value="ALCOHOL DEHYDROGENASE"/>
    <property type="match status" value="1"/>
</dbReference>
<evidence type="ECO:0000256" key="3">
    <source>
        <dbReference type="RuleBase" id="RU000363"/>
    </source>
</evidence>
<keyword evidence="2" id="KW-0560">Oxidoreductase</keyword>
<dbReference type="PROSITE" id="PS00061">
    <property type="entry name" value="ADH_SHORT"/>
    <property type="match status" value="1"/>
</dbReference>
<dbReference type="AlphaFoldDB" id="A0A2C7AGP4"/>
<dbReference type="Gene3D" id="3.40.50.720">
    <property type="entry name" value="NAD(P)-binding Rossmann-like Domain"/>
    <property type="match status" value="1"/>
</dbReference>
<dbReference type="RefSeq" id="WP_099094606.1">
    <property type="nucleotide sequence ID" value="NZ_PDNU01000006.1"/>
</dbReference>
<evidence type="ECO:0000313" key="5">
    <source>
        <dbReference type="Proteomes" id="UP000223527"/>
    </source>
</evidence>
<dbReference type="PRINTS" id="PR00081">
    <property type="entry name" value="GDHRDH"/>
</dbReference>
<evidence type="ECO:0000256" key="1">
    <source>
        <dbReference type="ARBA" id="ARBA00006484"/>
    </source>
</evidence>
<reference evidence="4 5" key="1">
    <citation type="submission" date="2017-10" db="EMBL/GenBank/DDBJ databases">
        <authorList>
            <person name="Banno H."/>
            <person name="Chua N.-H."/>
        </authorList>
    </citation>
    <scope>NUCLEOTIDE SEQUENCE [LARGE SCALE GENOMIC DNA]</scope>
    <source>
        <strain evidence="4 5">YW11</strain>
    </source>
</reference>
<dbReference type="OrthoDB" id="658698at2"/>
<accession>A0A2C7AGP4</accession>
<gene>
    <name evidence="4" type="ORF">CR162_05875</name>
</gene>
<sequence>MILLVTGASAGFGAAIVRRFAREEAGARIIAAGRRLDRLEALAAELGAERVRPLALDVRDGAAVAAAIGALPEDWAGIDLLVNNAGLALGLEPAQRASLGDWETMIDTNVKGLVAVTHAVLPGMVARNRGHVVNIGSTAGEWPYPGGNVYGATKAFVRQFSLNLRADLFGTAVRVTDIEPGLVGGTEFSKVRFGDEARAAAVYQGTEALTPEDIADAVHWVASRPARVNVNTLQVMPVCQSFGPLRVHREG</sequence>
<dbReference type="InterPro" id="IPR002347">
    <property type="entry name" value="SDR_fam"/>
</dbReference>
<dbReference type="CDD" id="cd05346">
    <property type="entry name" value="SDR_c5"/>
    <property type="match status" value="1"/>
</dbReference>
<dbReference type="EMBL" id="PDNU01000006">
    <property type="protein sequence ID" value="PHK95867.1"/>
    <property type="molecule type" value="Genomic_DNA"/>
</dbReference>
<keyword evidence="5" id="KW-1185">Reference proteome</keyword>
<name>A0A2C7AGP4_9PROT</name>
<dbReference type="PANTHER" id="PTHR42901:SF1">
    <property type="entry name" value="ALCOHOL DEHYDROGENASE"/>
    <property type="match status" value="1"/>
</dbReference>
<proteinExistence type="inferred from homology"/>
<dbReference type="PRINTS" id="PR00080">
    <property type="entry name" value="SDRFAMILY"/>
</dbReference>
<dbReference type="Proteomes" id="UP000223527">
    <property type="component" value="Unassembled WGS sequence"/>
</dbReference>
<evidence type="ECO:0000313" key="4">
    <source>
        <dbReference type="EMBL" id="PHK95867.1"/>
    </source>
</evidence>